<dbReference type="PANTHER" id="PTHR38107:SF3">
    <property type="entry name" value="LYSOZYME RRRD-RELATED"/>
    <property type="match status" value="1"/>
</dbReference>
<evidence type="ECO:0000256" key="6">
    <source>
        <dbReference type="ARBA" id="ARBA00023295"/>
    </source>
</evidence>
<keyword evidence="6 7" id="KW-0326">Glycosidase</keyword>
<accession>A0A369QD75</accession>
<dbReference type="InterPro" id="IPR023347">
    <property type="entry name" value="Lysozyme_dom_sf"/>
</dbReference>
<evidence type="ECO:0000313" key="11">
    <source>
        <dbReference type="Proteomes" id="UP000253727"/>
    </source>
</evidence>
<feature type="compositionally biased region" description="Basic residues" evidence="9">
    <location>
        <begin position="34"/>
        <end position="45"/>
    </location>
</feature>
<keyword evidence="4 7" id="KW-0378">Hydrolase</keyword>
<dbReference type="InterPro" id="IPR033907">
    <property type="entry name" value="Endolysin_autolysin"/>
</dbReference>
<gene>
    <name evidence="10" type="ORF">HME9302_01439</name>
</gene>
<feature type="region of interest" description="Disordered" evidence="9">
    <location>
        <begin position="34"/>
        <end position="57"/>
    </location>
</feature>
<keyword evidence="11" id="KW-1185">Reference proteome</keyword>
<comment type="caution">
    <text evidence="10">The sequence shown here is derived from an EMBL/GenBank/DDBJ whole genome shotgun (WGS) entry which is preliminary data.</text>
</comment>
<evidence type="ECO:0000256" key="7">
    <source>
        <dbReference type="RuleBase" id="RU003788"/>
    </source>
</evidence>
<evidence type="ECO:0000256" key="9">
    <source>
        <dbReference type="SAM" id="MobiDB-lite"/>
    </source>
</evidence>
<proteinExistence type="inferred from homology"/>
<organism evidence="10 11">
    <name type="scientific">Alteripontixanthobacter maritimus</name>
    <dbReference type="NCBI Taxonomy" id="2161824"/>
    <lineage>
        <taxon>Bacteria</taxon>
        <taxon>Pseudomonadati</taxon>
        <taxon>Pseudomonadota</taxon>
        <taxon>Alphaproteobacteria</taxon>
        <taxon>Sphingomonadales</taxon>
        <taxon>Erythrobacteraceae</taxon>
        <taxon>Alteripontixanthobacter</taxon>
    </lineage>
</organism>
<evidence type="ECO:0000313" key="10">
    <source>
        <dbReference type="EMBL" id="RDC60238.1"/>
    </source>
</evidence>
<dbReference type="InterPro" id="IPR002196">
    <property type="entry name" value="Glyco_hydro_24"/>
</dbReference>
<reference evidence="10 11" key="1">
    <citation type="submission" date="2018-04" db="EMBL/GenBank/DDBJ databases">
        <title>Altererythrobacter sp. HME9302 genome sequencing and assembly.</title>
        <authorList>
            <person name="Kang H."/>
            <person name="Kim H."/>
            <person name="Joh K."/>
        </authorList>
    </citation>
    <scope>NUCLEOTIDE SEQUENCE [LARGE SCALE GENOMIC DNA]</scope>
    <source>
        <strain evidence="10 11">HME9302</strain>
    </source>
</reference>
<evidence type="ECO:0000256" key="4">
    <source>
        <dbReference type="ARBA" id="ARBA00022801"/>
    </source>
</evidence>
<protein>
    <recommendedName>
        <fullName evidence="7">Lysozyme</fullName>
        <ecNumber evidence="7">3.2.1.17</ecNumber>
    </recommendedName>
</protein>
<evidence type="ECO:0000256" key="3">
    <source>
        <dbReference type="ARBA" id="ARBA00022638"/>
    </source>
</evidence>
<dbReference type="GO" id="GO:0009253">
    <property type="term" value="P:peptidoglycan catabolic process"/>
    <property type="evidence" value="ECO:0007669"/>
    <property type="project" value="InterPro"/>
</dbReference>
<dbReference type="CDD" id="cd00737">
    <property type="entry name" value="lyz_endolysin_autolysin"/>
    <property type="match status" value="1"/>
</dbReference>
<dbReference type="InterPro" id="IPR051018">
    <property type="entry name" value="Bacteriophage_GH24"/>
</dbReference>
<dbReference type="AlphaFoldDB" id="A0A369QD75"/>
<dbReference type="HAMAP" id="MF_04110">
    <property type="entry name" value="ENDOLYSIN_T4"/>
    <property type="match status" value="1"/>
</dbReference>
<keyword evidence="2 7" id="KW-0929">Antimicrobial</keyword>
<dbReference type="GO" id="GO:0003796">
    <property type="term" value="F:lysozyme activity"/>
    <property type="evidence" value="ECO:0007669"/>
    <property type="project" value="UniProtKB-EC"/>
</dbReference>
<dbReference type="InterPro" id="IPR023346">
    <property type="entry name" value="Lysozyme-like_dom_sf"/>
</dbReference>
<dbReference type="PANTHER" id="PTHR38107">
    <property type="match status" value="1"/>
</dbReference>
<dbReference type="EC" id="3.2.1.17" evidence="7"/>
<evidence type="ECO:0000256" key="2">
    <source>
        <dbReference type="ARBA" id="ARBA00022529"/>
    </source>
</evidence>
<feature type="coiled-coil region" evidence="8">
    <location>
        <begin position="153"/>
        <end position="180"/>
    </location>
</feature>
<sequence>MVNKTVKPKRFSTRQAFSRRRDRARALIKTMRERRRQNRMQRRLAPKASMPRRMSKRRKATLLVSAGAMGMSTAAQYVQPMQVTTIERQVAYYDQLEETRVDASELRASEAFKEALIEEEGVRETVYRDVAGYPTVGVGHLVTKADNLRVGDRVSYDQILDFLEQDLKAAEAATQRLAGDLPLFQHEFDALLDLVYNVGEGNVSERKSPKLNTAIASGDYAGIAAELDYHHAGGSKANGLVNRSERRTAIFMDANYENPREVA</sequence>
<dbReference type="GO" id="GO:0016998">
    <property type="term" value="P:cell wall macromolecule catabolic process"/>
    <property type="evidence" value="ECO:0007669"/>
    <property type="project" value="InterPro"/>
</dbReference>
<dbReference type="Gene3D" id="1.10.530.40">
    <property type="match status" value="1"/>
</dbReference>
<dbReference type="RefSeq" id="WP_230079911.1">
    <property type="nucleotide sequence ID" value="NZ_QBKA01000002.1"/>
</dbReference>
<dbReference type="EMBL" id="QBKA01000002">
    <property type="protein sequence ID" value="RDC60238.1"/>
    <property type="molecule type" value="Genomic_DNA"/>
</dbReference>
<dbReference type="GO" id="GO:0031640">
    <property type="term" value="P:killing of cells of another organism"/>
    <property type="evidence" value="ECO:0007669"/>
    <property type="project" value="UniProtKB-KW"/>
</dbReference>
<evidence type="ECO:0000256" key="1">
    <source>
        <dbReference type="ARBA" id="ARBA00000632"/>
    </source>
</evidence>
<dbReference type="SUPFAM" id="SSF53955">
    <property type="entry name" value="Lysozyme-like"/>
    <property type="match status" value="1"/>
</dbReference>
<dbReference type="Pfam" id="PF00959">
    <property type="entry name" value="Phage_lysozyme"/>
    <property type="match status" value="1"/>
</dbReference>
<evidence type="ECO:0000256" key="5">
    <source>
        <dbReference type="ARBA" id="ARBA00023200"/>
    </source>
</evidence>
<dbReference type="InterPro" id="IPR034690">
    <property type="entry name" value="Endolysin_T4_type"/>
</dbReference>
<keyword evidence="3 7" id="KW-0081">Bacteriolytic enzyme</keyword>
<evidence type="ECO:0000256" key="8">
    <source>
        <dbReference type="SAM" id="Coils"/>
    </source>
</evidence>
<dbReference type="InterPro" id="IPR001165">
    <property type="entry name" value="T4-type_lysozyme"/>
</dbReference>
<keyword evidence="5" id="KW-1035">Host cytoplasm</keyword>
<name>A0A369QD75_9SPHN</name>
<dbReference type="GO" id="GO:0042742">
    <property type="term" value="P:defense response to bacterium"/>
    <property type="evidence" value="ECO:0007669"/>
    <property type="project" value="UniProtKB-KW"/>
</dbReference>
<feature type="region of interest" description="Disordered" evidence="9">
    <location>
        <begin position="1"/>
        <end position="20"/>
    </location>
</feature>
<comment type="similarity">
    <text evidence="7">Belongs to the glycosyl hydrolase 24 family.</text>
</comment>
<dbReference type="PRINTS" id="PR00684">
    <property type="entry name" value="T4LYSOZYME"/>
</dbReference>
<comment type="catalytic activity">
    <reaction evidence="1 7">
        <text>Hydrolysis of (1-&gt;4)-beta-linkages between N-acetylmuramic acid and N-acetyl-D-glucosamine residues in a peptidoglycan and between N-acetyl-D-glucosamine residues in chitodextrins.</text>
        <dbReference type="EC" id="3.2.1.17"/>
    </reaction>
</comment>
<keyword evidence="8" id="KW-0175">Coiled coil</keyword>
<dbReference type="Proteomes" id="UP000253727">
    <property type="component" value="Unassembled WGS sequence"/>
</dbReference>